<dbReference type="GO" id="GO:0005840">
    <property type="term" value="C:ribosome"/>
    <property type="evidence" value="ECO:0007669"/>
    <property type="project" value="UniProtKB-KW"/>
</dbReference>
<keyword evidence="2 5" id="KW-0689">Ribosomal protein</keyword>
<dbReference type="PRINTS" id="PR00976">
    <property type="entry name" value="RIBOSOMALS21"/>
</dbReference>
<dbReference type="GO" id="GO:1990904">
    <property type="term" value="C:ribonucleoprotein complex"/>
    <property type="evidence" value="ECO:0007669"/>
    <property type="project" value="UniProtKB-KW"/>
</dbReference>
<gene>
    <name evidence="5" type="primary">rpsU</name>
    <name evidence="8" type="ORF">BSOLF_2333</name>
</gene>
<dbReference type="InterPro" id="IPR038380">
    <property type="entry name" value="Ribosomal_bS21_sf"/>
</dbReference>
<keyword evidence="3 5" id="KW-0687">Ribonucleoprotein</keyword>
<evidence type="ECO:0000256" key="3">
    <source>
        <dbReference type="ARBA" id="ARBA00023274"/>
    </source>
</evidence>
<reference evidence="9" key="1">
    <citation type="journal article" date="2018" name="Sci. Rep.">
        <title>Lignite coal burning seam in the remote Altai Mountains harbors a hydrogen-driven thermophilic microbial community.</title>
        <authorList>
            <person name="Kadnikov V.V."/>
            <person name="Mardanov A.V."/>
            <person name="Ivasenko D.A."/>
            <person name="Antsiferov D.V."/>
            <person name="Beletsky A.V."/>
            <person name="Karnachuk O.V."/>
            <person name="Ravin N.V."/>
        </authorList>
    </citation>
    <scope>NUCLEOTIDE SEQUENCE [LARGE SCALE GENOMIC DNA]</scope>
</reference>
<protein>
    <recommendedName>
        <fullName evidence="4 5">Small ribosomal subunit protein bS21</fullName>
    </recommendedName>
</protein>
<dbReference type="Pfam" id="PF01165">
    <property type="entry name" value="Ribosomal_S21"/>
    <property type="match status" value="1"/>
</dbReference>
<comment type="similarity">
    <text evidence="1 5 6">Belongs to the bacterial ribosomal protein bS21 family.</text>
</comment>
<dbReference type="GO" id="GO:0006412">
    <property type="term" value="P:translation"/>
    <property type="evidence" value="ECO:0007669"/>
    <property type="project" value="UniProtKB-UniRule"/>
</dbReference>
<dbReference type="InterPro" id="IPR018278">
    <property type="entry name" value="Ribosomal_bS21_CS"/>
</dbReference>
<dbReference type="Gene3D" id="1.20.5.1150">
    <property type="entry name" value="Ribosomal protein S8"/>
    <property type="match status" value="1"/>
</dbReference>
<dbReference type="PROSITE" id="PS01181">
    <property type="entry name" value="RIBOSOMAL_S21"/>
    <property type="match status" value="1"/>
</dbReference>
<proteinExistence type="inferred from homology"/>
<comment type="caution">
    <text evidence="8">The sequence shown here is derived from an EMBL/GenBank/DDBJ whole genome shotgun (WGS) entry which is preliminary data.</text>
</comment>
<accession>A0A2R6Y330</accession>
<dbReference type="NCBIfam" id="TIGR00030">
    <property type="entry name" value="S21p"/>
    <property type="match status" value="1"/>
</dbReference>
<dbReference type="HAMAP" id="MF_00358">
    <property type="entry name" value="Ribosomal_bS21"/>
    <property type="match status" value="1"/>
</dbReference>
<evidence type="ECO:0000256" key="5">
    <source>
        <dbReference type="HAMAP-Rule" id="MF_00358"/>
    </source>
</evidence>
<evidence type="ECO:0000256" key="6">
    <source>
        <dbReference type="RuleBase" id="RU000667"/>
    </source>
</evidence>
<evidence type="ECO:0000256" key="7">
    <source>
        <dbReference type="SAM" id="MobiDB-lite"/>
    </source>
</evidence>
<dbReference type="PANTHER" id="PTHR21109">
    <property type="entry name" value="MITOCHONDRIAL 28S RIBOSOMAL PROTEIN S21"/>
    <property type="match status" value="1"/>
</dbReference>
<dbReference type="InterPro" id="IPR001911">
    <property type="entry name" value="Ribosomal_bS21"/>
</dbReference>
<dbReference type="AlphaFoldDB" id="A0A2R6Y330"/>
<organism evidence="8 9">
    <name type="scientific">Candidatus Carbonibacillus altaicus</name>
    <dbReference type="NCBI Taxonomy" id="2163959"/>
    <lineage>
        <taxon>Bacteria</taxon>
        <taxon>Bacillati</taxon>
        <taxon>Bacillota</taxon>
        <taxon>Bacilli</taxon>
        <taxon>Bacillales</taxon>
        <taxon>Candidatus Carbonibacillus</taxon>
    </lineage>
</organism>
<evidence type="ECO:0000313" key="8">
    <source>
        <dbReference type="EMBL" id="PTQ57063.1"/>
    </source>
</evidence>
<sequence length="62" mass="7470">MSEIRVRENESIDSALRRFKRDLAKAGVFQELKKRKHYEKPGVRRRKKAEAATRMKKRRGDR</sequence>
<dbReference type="EMBL" id="PEBX01000014">
    <property type="protein sequence ID" value="PTQ57063.1"/>
    <property type="molecule type" value="Genomic_DNA"/>
</dbReference>
<dbReference type="Proteomes" id="UP000244338">
    <property type="component" value="Unassembled WGS sequence"/>
</dbReference>
<dbReference type="GO" id="GO:0003735">
    <property type="term" value="F:structural constituent of ribosome"/>
    <property type="evidence" value="ECO:0007669"/>
    <property type="project" value="InterPro"/>
</dbReference>
<evidence type="ECO:0000256" key="2">
    <source>
        <dbReference type="ARBA" id="ARBA00022980"/>
    </source>
</evidence>
<evidence type="ECO:0000256" key="1">
    <source>
        <dbReference type="ARBA" id="ARBA00006640"/>
    </source>
</evidence>
<name>A0A2R6Y330_9BACL</name>
<feature type="region of interest" description="Disordered" evidence="7">
    <location>
        <begin position="38"/>
        <end position="62"/>
    </location>
</feature>
<evidence type="ECO:0000256" key="4">
    <source>
        <dbReference type="ARBA" id="ARBA00035135"/>
    </source>
</evidence>
<evidence type="ECO:0000313" key="9">
    <source>
        <dbReference type="Proteomes" id="UP000244338"/>
    </source>
</evidence>
<dbReference type="PANTHER" id="PTHR21109:SF0">
    <property type="entry name" value="SMALL RIBOSOMAL SUBUNIT PROTEIN BS21M"/>
    <property type="match status" value="1"/>
</dbReference>